<name>A0ABS7SNA1_9BURK</name>
<dbReference type="Proteomes" id="UP000809349">
    <property type="component" value="Unassembled WGS sequence"/>
</dbReference>
<dbReference type="RefSeq" id="WP_223468168.1">
    <property type="nucleotide sequence ID" value="NZ_JAFBIL020000004.1"/>
</dbReference>
<reference evidence="1 2" key="2">
    <citation type="submission" date="2021-08" db="EMBL/GenBank/DDBJ databases">
        <title>Massilia sp. R798.</title>
        <authorList>
            <person name="Baek J.H."/>
            <person name="Jung H.S."/>
            <person name="Kim K.R."/>
            <person name="Jeon C.O."/>
        </authorList>
    </citation>
    <scope>NUCLEOTIDE SEQUENCE [LARGE SCALE GENOMIC DNA]</scope>
    <source>
        <strain evidence="1 2">R798</strain>
    </source>
</reference>
<keyword evidence="2" id="KW-1185">Reference proteome</keyword>
<sequence>MQRDAPAAAERSATTYTPFSSLWNAVTPDALDEARRRVTKLGRADLIRRYRTAFTDGRRLTAYVLAGELVERGVPPCFWHEMLALDRCSVNQRADLAFTDLAWLRRWHPGHASAVRYQRGKALLIGTDAVFHREAGFAIFEGKRPAWKIVGSLSMTERQQWESAYLRSTPTKSEAEATAILSERVQLALLDDLRTTRRTATFGEAESATTLARRHALWRCSRMVSIKVRPRLQHATIK</sequence>
<accession>A0ABS7SNA1</accession>
<dbReference type="EMBL" id="JAFBIL020000004">
    <property type="protein sequence ID" value="MBZ2207671.1"/>
    <property type="molecule type" value="Genomic_DNA"/>
</dbReference>
<gene>
    <name evidence="1" type="ORF">I4X03_010420</name>
</gene>
<proteinExistence type="predicted"/>
<reference evidence="1 2" key="1">
    <citation type="submission" date="2021-01" db="EMBL/GenBank/DDBJ databases">
        <authorList>
            <person name="Ruan W."/>
            <person name="Khan S.A."/>
            <person name="Jeon C.O."/>
        </authorList>
    </citation>
    <scope>NUCLEOTIDE SEQUENCE [LARGE SCALE GENOMIC DNA]</scope>
    <source>
        <strain evidence="1 2">R798</strain>
    </source>
</reference>
<evidence type="ECO:0000313" key="1">
    <source>
        <dbReference type="EMBL" id="MBZ2207671.1"/>
    </source>
</evidence>
<evidence type="ECO:0000313" key="2">
    <source>
        <dbReference type="Proteomes" id="UP000809349"/>
    </source>
</evidence>
<organism evidence="1 2">
    <name type="scientific">Massilia soli</name>
    <dbReference type="NCBI Taxonomy" id="2792854"/>
    <lineage>
        <taxon>Bacteria</taxon>
        <taxon>Pseudomonadati</taxon>
        <taxon>Pseudomonadota</taxon>
        <taxon>Betaproteobacteria</taxon>
        <taxon>Burkholderiales</taxon>
        <taxon>Oxalobacteraceae</taxon>
        <taxon>Telluria group</taxon>
        <taxon>Massilia</taxon>
    </lineage>
</organism>
<comment type="caution">
    <text evidence="1">The sequence shown here is derived from an EMBL/GenBank/DDBJ whole genome shotgun (WGS) entry which is preliminary data.</text>
</comment>
<protein>
    <submittedName>
        <fullName evidence="1">Uncharacterized protein</fullName>
    </submittedName>
</protein>